<evidence type="ECO:0000256" key="1">
    <source>
        <dbReference type="ARBA" id="ARBA00043985"/>
    </source>
</evidence>
<evidence type="ECO:0000256" key="2">
    <source>
        <dbReference type="SAM" id="Coils"/>
    </source>
</evidence>
<protein>
    <submittedName>
        <fullName evidence="3">Phage shock protein PspA</fullName>
    </submittedName>
</protein>
<dbReference type="Proteomes" id="UP000606935">
    <property type="component" value="Unassembled WGS sequence"/>
</dbReference>
<dbReference type="GO" id="GO:0005829">
    <property type="term" value="C:cytosol"/>
    <property type="evidence" value="ECO:0007669"/>
    <property type="project" value="TreeGrafter"/>
</dbReference>
<evidence type="ECO:0000313" key="4">
    <source>
        <dbReference type="Proteomes" id="UP000606935"/>
    </source>
</evidence>
<dbReference type="InterPro" id="IPR014319">
    <property type="entry name" value="Phageshock_PspA"/>
</dbReference>
<reference evidence="3" key="1">
    <citation type="journal article" date="2014" name="Int. J. Syst. Evol. Microbiol.">
        <title>Complete genome sequence of Corynebacterium casei LMG S-19264T (=DSM 44701T), isolated from a smear-ripened cheese.</title>
        <authorList>
            <consortium name="US DOE Joint Genome Institute (JGI-PGF)"/>
            <person name="Walter F."/>
            <person name="Albersmeier A."/>
            <person name="Kalinowski J."/>
            <person name="Ruckert C."/>
        </authorList>
    </citation>
    <scope>NUCLEOTIDE SEQUENCE</scope>
    <source>
        <strain evidence="3">CGMCC 1.7086</strain>
    </source>
</reference>
<proteinExistence type="inferred from homology"/>
<comment type="similarity">
    <text evidence="1">Belongs to the PspA/Vipp/IM30 family.</text>
</comment>
<keyword evidence="4" id="KW-1185">Reference proteome</keyword>
<evidence type="ECO:0000313" key="3">
    <source>
        <dbReference type="EMBL" id="GGO75176.1"/>
    </source>
</evidence>
<accession>A0A918DNQ2</accession>
<dbReference type="GO" id="GO:0009271">
    <property type="term" value="P:phage shock"/>
    <property type="evidence" value="ECO:0007669"/>
    <property type="project" value="TreeGrafter"/>
</dbReference>
<dbReference type="PANTHER" id="PTHR31088">
    <property type="entry name" value="MEMBRANE-ASSOCIATED PROTEIN VIPP1, CHLOROPLASTIC"/>
    <property type="match status" value="1"/>
</dbReference>
<comment type="caution">
    <text evidence="3">The sequence shown here is derived from an EMBL/GenBank/DDBJ whole genome shotgun (WGS) entry which is preliminary data.</text>
</comment>
<dbReference type="EMBL" id="BMLS01000010">
    <property type="protein sequence ID" value="GGO75176.1"/>
    <property type="molecule type" value="Genomic_DNA"/>
</dbReference>
<reference evidence="3" key="2">
    <citation type="submission" date="2020-09" db="EMBL/GenBank/DDBJ databases">
        <authorList>
            <person name="Sun Q."/>
            <person name="Zhou Y."/>
        </authorList>
    </citation>
    <scope>NUCLEOTIDE SEQUENCE</scope>
    <source>
        <strain evidence="3">CGMCC 1.7086</strain>
    </source>
</reference>
<dbReference type="Pfam" id="PF04012">
    <property type="entry name" value="PspA_IM30"/>
    <property type="match status" value="1"/>
</dbReference>
<sequence>MGVFSRMNDIVQANLNALLDKAEDPKKVIRLIVQEMEETLVELRAIAARNLAAKKDLQRKIERLNLQALEWQSKAEMALGKEREDLAKLALTEKHKLEQQALQLAAELQQAEEALEQLQQDSVRLQEKLSEARTKQKTLLMREESVAARLKVKVSNDTHKVEQVMQRFDHYEHRVEQLEAQLEAYDLTAGQPGLHAQFAQLEADEKMQAELDALKQKLHKKVA</sequence>
<feature type="coiled-coil region" evidence="2">
    <location>
        <begin position="47"/>
        <end position="135"/>
    </location>
</feature>
<name>A0A918DNQ2_9ALTE</name>
<dbReference type="InterPro" id="IPR007157">
    <property type="entry name" value="PspA_VIPP1"/>
</dbReference>
<dbReference type="NCBIfam" id="TIGR02977">
    <property type="entry name" value="phageshock_pspA"/>
    <property type="match status" value="1"/>
</dbReference>
<organism evidence="3 4">
    <name type="scientific">Bowmanella pacifica</name>
    <dbReference type="NCBI Taxonomy" id="502051"/>
    <lineage>
        <taxon>Bacteria</taxon>
        <taxon>Pseudomonadati</taxon>
        <taxon>Pseudomonadota</taxon>
        <taxon>Gammaproteobacteria</taxon>
        <taxon>Alteromonadales</taxon>
        <taxon>Alteromonadaceae</taxon>
        <taxon>Bowmanella</taxon>
    </lineage>
</organism>
<feature type="coiled-coil region" evidence="2">
    <location>
        <begin position="161"/>
        <end position="188"/>
    </location>
</feature>
<gene>
    <name evidence="3" type="primary">pspA</name>
    <name evidence="3" type="ORF">GCM10010982_39710</name>
</gene>
<dbReference type="AlphaFoldDB" id="A0A918DNQ2"/>
<keyword evidence="2" id="KW-0175">Coiled coil</keyword>
<dbReference type="PANTHER" id="PTHR31088:SF6">
    <property type="entry name" value="PHAGE SHOCK PROTEIN A"/>
    <property type="match status" value="1"/>
</dbReference>